<dbReference type="EMBL" id="CAJOBZ010000013">
    <property type="protein sequence ID" value="CAF4842705.1"/>
    <property type="molecule type" value="Genomic_DNA"/>
</dbReference>
<keyword evidence="1" id="KW-0472">Membrane</keyword>
<keyword evidence="1" id="KW-1133">Transmembrane helix</keyword>
<comment type="caution">
    <text evidence="3">The sequence shown here is derived from an EMBL/GenBank/DDBJ whole genome shotgun (WGS) entry which is preliminary data.</text>
</comment>
<evidence type="ECO:0000313" key="3">
    <source>
        <dbReference type="EMBL" id="CAF4842705.1"/>
    </source>
</evidence>
<dbReference type="OrthoDB" id="7676846at2759"/>
<feature type="transmembrane region" description="Helical" evidence="1">
    <location>
        <begin position="92"/>
        <end position="114"/>
    </location>
</feature>
<dbReference type="Proteomes" id="UP000663880">
    <property type="component" value="Unassembled WGS sequence"/>
</dbReference>
<name>A0A821RFV1_9NEOP</name>
<keyword evidence="4" id="KW-1185">Reference proteome</keyword>
<feature type="signal peptide" evidence="2">
    <location>
        <begin position="1"/>
        <end position="20"/>
    </location>
</feature>
<evidence type="ECO:0000256" key="2">
    <source>
        <dbReference type="SAM" id="SignalP"/>
    </source>
</evidence>
<evidence type="ECO:0000256" key="1">
    <source>
        <dbReference type="SAM" id="Phobius"/>
    </source>
</evidence>
<keyword evidence="1" id="KW-0812">Transmembrane</keyword>
<organism evidence="3 4">
    <name type="scientific">Pieris macdunnoughi</name>
    <dbReference type="NCBI Taxonomy" id="345717"/>
    <lineage>
        <taxon>Eukaryota</taxon>
        <taxon>Metazoa</taxon>
        <taxon>Ecdysozoa</taxon>
        <taxon>Arthropoda</taxon>
        <taxon>Hexapoda</taxon>
        <taxon>Insecta</taxon>
        <taxon>Pterygota</taxon>
        <taxon>Neoptera</taxon>
        <taxon>Endopterygota</taxon>
        <taxon>Lepidoptera</taxon>
        <taxon>Glossata</taxon>
        <taxon>Ditrysia</taxon>
        <taxon>Papilionoidea</taxon>
        <taxon>Pieridae</taxon>
        <taxon>Pierinae</taxon>
        <taxon>Pieris</taxon>
    </lineage>
</organism>
<dbReference type="AlphaFoldDB" id="A0A821RFV1"/>
<keyword evidence="2" id="KW-0732">Signal</keyword>
<accession>A0A821RFV1</accession>
<proteinExistence type="predicted"/>
<sequence length="183" mass="20819">MSYRKIVTMLIFLLLHKTFCEPVTEIQLLNELPVEKLMQLKNSLKMVEGGYDNTTVSTTFENDGAEALALRAPIKRTDEDIYKKEDSKISHIFTMSVTTLAFLAFGGYLLCLIVHAVKAKQTSPVTQQPTFFVNSGIKRPQTQFASYGRKKREAIELLEPEEMFVALMRVCEGYAKWSADNMH</sequence>
<evidence type="ECO:0000313" key="4">
    <source>
        <dbReference type="Proteomes" id="UP000663880"/>
    </source>
</evidence>
<reference evidence="3" key="1">
    <citation type="submission" date="2021-02" db="EMBL/GenBank/DDBJ databases">
        <authorList>
            <person name="Steward A R."/>
        </authorList>
    </citation>
    <scope>NUCLEOTIDE SEQUENCE</scope>
</reference>
<feature type="chain" id="PRO_5032639889" evidence="2">
    <location>
        <begin position="21"/>
        <end position="183"/>
    </location>
</feature>
<gene>
    <name evidence="3" type="ORF">PMACD_LOCUS6330</name>
</gene>
<protein>
    <submittedName>
        <fullName evidence="3">Uncharacterized protein</fullName>
    </submittedName>
</protein>